<sequence length="69" mass="8104">MFRILLNNYIRVTNVSFLILLSDQQLYSQSINGIYKRKDLEIDNFIQIQLMQKLINSASLSLIVDAHEF</sequence>
<proteinExistence type="predicted"/>
<keyword evidence="2" id="KW-1185">Reference proteome</keyword>
<organism evidence="1 2">
    <name type="scientific">Paramecium sonneborni</name>
    <dbReference type="NCBI Taxonomy" id="65129"/>
    <lineage>
        <taxon>Eukaryota</taxon>
        <taxon>Sar</taxon>
        <taxon>Alveolata</taxon>
        <taxon>Ciliophora</taxon>
        <taxon>Intramacronucleata</taxon>
        <taxon>Oligohymenophorea</taxon>
        <taxon>Peniculida</taxon>
        <taxon>Parameciidae</taxon>
        <taxon>Paramecium</taxon>
    </lineage>
</organism>
<protein>
    <submittedName>
        <fullName evidence="1">Uncharacterized protein</fullName>
    </submittedName>
</protein>
<gene>
    <name evidence="1" type="ORF">PSON_ATCC_30995.1.T0380091</name>
</gene>
<name>A0A8S1MVF7_9CILI</name>
<reference evidence="1" key="1">
    <citation type="submission" date="2021-01" db="EMBL/GenBank/DDBJ databases">
        <authorList>
            <consortium name="Genoscope - CEA"/>
            <person name="William W."/>
        </authorList>
    </citation>
    <scope>NUCLEOTIDE SEQUENCE</scope>
</reference>
<dbReference type="AlphaFoldDB" id="A0A8S1MVF7"/>
<accession>A0A8S1MVF7</accession>
<comment type="caution">
    <text evidence="1">The sequence shown here is derived from an EMBL/GenBank/DDBJ whole genome shotgun (WGS) entry which is preliminary data.</text>
</comment>
<dbReference type="Proteomes" id="UP000692954">
    <property type="component" value="Unassembled WGS sequence"/>
</dbReference>
<dbReference type="EMBL" id="CAJJDN010000038">
    <property type="protein sequence ID" value="CAD8078764.1"/>
    <property type="molecule type" value="Genomic_DNA"/>
</dbReference>
<evidence type="ECO:0000313" key="2">
    <source>
        <dbReference type="Proteomes" id="UP000692954"/>
    </source>
</evidence>
<evidence type="ECO:0000313" key="1">
    <source>
        <dbReference type="EMBL" id="CAD8078764.1"/>
    </source>
</evidence>